<evidence type="ECO:0000313" key="1">
    <source>
        <dbReference type="EMBL" id="DBA51999.1"/>
    </source>
</evidence>
<reference evidence="1" key="2">
    <citation type="submission" date="2024-03" db="EMBL/GenBank/DDBJ databases">
        <authorList>
            <person name="Ni Y."/>
            <person name="Xu T."/>
            <person name="Yan S."/>
            <person name="Chen L."/>
            <person name="Wang Y."/>
        </authorList>
    </citation>
    <scope>NUCLEOTIDE SEQUENCE</scope>
    <source>
        <strain evidence="1">NTM1</strain>
    </source>
</reference>
<accession>A0AAT9J9P5</accession>
<sequence length="54" mass="6308">MEKEINRLRKLEARLDKVIKKTDSEIHGIGTPECLDDLLYIKHGKHKMYLGDSK</sequence>
<name>A0AAT9J9P5_9VIRU</name>
<organism evidence="1">
    <name type="scientific">Nitrosopumilaceae spindle-shaped virus</name>
    <dbReference type="NCBI Taxonomy" id="3065433"/>
    <lineage>
        <taxon>Viruses</taxon>
    </lineage>
</organism>
<reference evidence="1" key="1">
    <citation type="journal article" date="2024" name="Environ. Microbiol. Rep.">
        <title>Hiding in plain sight: The discovery of complete genomes of 11 hypothetical spindle-shaped viruses that putatively infect mesophilic ammonia-oxidizing archaea.</title>
        <authorList>
            <person name="Ni Y."/>
            <person name="Xu T."/>
            <person name="Yan S."/>
            <person name="Chen L."/>
            <person name="Wang Y."/>
        </authorList>
    </citation>
    <scope>NUCLEOTIDE SEQUENCE</scope>
    <source>
        <strain evidence="1">NTM1</strain>
    </source>
</reference>
<dbReference type="EMBL" id="BK067788">
    <property type="protein sequence ID" value="DBA51999.1"/>
    <property type="molecule type" value="Genomic_DNA"/>
</dbReference>
<protein>
    <submittedName>
        <fullName evidence="1">ORF41</fullName>
    </submittedName>
</protein>
<proteinExistence type="predicted"/>